<keyword evidence="3" id="KW-1185">Reference proteome</keyword>
<keyword evidence="1" id="KW-1133">Transmembrane helix</keyword>
<dbReference type="NCBIfam" id="TIGR03662">
    <property type="entry name" value="Chlor_Arch_YYY"/>
    <property type="match status" value="1"/>
</dbReference>
<feature type="transmembrane region" description="Helical" evidence="1">
    <location>
        <begin position="37"/>
        <end position="55"/>
    </location>
</feature>
<dbReference type="Proteomes" id="UP000054010">
    <property type="component" value="Unassembled WGS sequence"/>
</dbReference>
<feature type="transmembrane region" description="Helical" evidence="1">
    <location>
        <begin position="471"/>
        <end position="490"/>
    </location>
</feature>
<evidence type="ECO:0008006" key="4">
    <source>
        <dbReference type="Google" id="ProtNLM"/>
    </source>
</evidence>
<evidence type="ECO:0000313" key="3">
    <source>
        <dbReference type="Proteomes" id="UP000054010"/>
    </source>
</evidence>
<feature type="transmembrane region" description="Helical" evidence="1">
    <location>
        <begin position="6"/>
        <end position="25"/>
    </location>
</feature>
<feature type="transmembrane region" description="Helical" evidence="1">
    <location>
        <begin position="581"/>
        <end position="599"/>
    </location>
</feature>
<dbReference type="STRING" id="765420.OSCT_1006"/>
<evidence type="ECO:0000313" key="2">
    <source>
        <dbReference type="EMBL" id="EFO81150.1"/>
    </source>
</evidence>
<dbReference type="EMBL" id="ADVR01000024">
    <property type="protein sequence ID" value="EFO81150.1"/>
    <property type="molecule type" value="Genomic_DNA"/>
</dbReference>
<accession>E1ICF5</accession>
<feature type="transmembrane region" description="Helical" evidence="1">
    <location>
        <begin position="93"/>
        <end position="112"/>
    </location>
</feature>
<evidence type="ECO:0000256" key="1">
    <source>
        <dbReference type="SAM" id="Phobius"/>
    </source>
</evidence>
<feature type="transmembrane region" description="Helical" evidence="1">
    <location>
        <begin position="608"/>
        <end position="630"/>
    </location>
</feature>
<feature type="transmembrane region" description="Helical" evidence="1">
    <location>
        <begin position="542"/>
        <end position="561"/>
    </location>
</feature>
<dbReference type="InterPro" id="IPR018746">
    <property type="entry name" value="DUF2298"/>
</dbReference>
<protein>
    <recommendedName>
        <fullName evidence="4">YYY membrane protein</fullName>
    </recommendedName>
</protein>
<feature type="transmembrane region" description="Helical" evidence="1">
    <location>
        <begin position="418"/>
        <end position="434"/>
    </location>
</feature>
<dbReference type="AlphaFoldDB" id="E1ICF5"/>
<sequence>MSTAILIWWLVAQAVGLLGLPYVRLLFGHLPDAGYPFAKPLGLLLLGYVAWLLAMLGLGRFGVPLLVICILLLGGFGIWLWRHTPTRPLPTRANLIGYEAIFLLALLAFLWMRSYDPTPWGTERAMDFAFFNAIQRSPSFPPLDPWLAGYSINYYYFGYLLMAVMAQLSGLAPNLAYNFALALIVALTAQGVVGLVRSMIAMAGGRGWPSWLAGGLGAVLVLVAGNQSGAIQVLLGDERAVVLDGAQLLTAVGQVLGGATQIELASPVPTGEFGDLRGWERRDMAVPGAFNWWWPSRSLWDRYTLRDEEPPREELRYAITEFPFFSFRLGDMHPHVMALPFGLLAMALAAAVQRSEDSAASAPLLRATTLLLSGLVLGSLYAINSWDLPTYMLLYAGAMLLAYRSASPFPWRTFTRHLGLVVLLSFLLFLPFYLTFRSLVGGADPLINLPILSKLSSIIGFYPATRSGLHAFLIIFGLFALPIIALVYLVPQPSTPRIVRWLPPVLLLAGLLLGFPLLSIFGLGLLAFSIALDHPHDPAQRFALLLTTLGCAIIFGTEIIYIRDVFEGWSARFNTIFKFYYQVWLLWGTLTPFALWYILVRTRGLRRVVGIATATFCALFLVGASVYPVLALRDMQLGQQRDLNAPTPREQSSAEAEAISWLRHNAAPGSVVLEAVEITNMTEVLFYAHPPNCGGSYNPEGYAGVSAATGLPTILGWAGHESQWRGGDPGAAAQLSPRCADVYRIYTSNDLAETQRLLDQYAVRYIYVGDLERTDYPPESLAKFAQFATPISFGNGEVIIYVRDTKR</sequence>
<keyword evidence="1" id="KW-0812">Transmembrane</keyword>
<name>E1ICF5_9CHLR</name>
<comment type="caution">
    <text evidence="2">The sequence shown here is derived from an EMBL/GenBank/DDBJ whole genome shotgun (WGS) entry which is preliminary data.</text>
</comment>
<dbReference type="HOGENOM" id="CLU_011570_0_0_0"/>
<dbReference type="eggNOG" id="COG5427">
    <property type="taxonomic scope" value="Bacteria"/>
</dbReference>
<gene>
    <name evidence="2" type="ORF">OSCT_1006</name>
</gene>
<feature type="transmembrane region" description="Helical" evidence="1">
    <location>
        <begin position="61"/>
        <end position="81"/>
    </location>
</feature>
<dbReference type="PANTHER" id="PTHR10790:SF51">
    <property type="entry name" value="TETRATRICOPEPTIDE REPEAT PROTEIN"/>
    <property type="match status" value="1"/>
</dbReference>
<feature type="transmembrane region" description="Helical" evidence="1">
    <location>
        <begin position="364"/>
        <end position="383"/>
    </location>
</feature>
<feature type="transmembrane region" description="Helical" evidence="1">
    <location>
        <begin position="175"/>
        <end position="196"/>
    </location>
</feature>
<dbReference type="PANTHER" id="PTHR10790">
    <property type="entry name" value="TPR-DOMAIN CONTAINING PROTEIN"/>
    <property type="match status" value="1"/>
</dbReference>
<dbReference type="Pfam" id="PF10060">
    <property type="entry name" value="DUF2298"/>
    <property type="match status" value="1"/>
</dbReference>
<organism evidence="2 3">
    <name type="scientific">Oscillochloris trichoides DG-6</name>
    <dbReference type="NCBI Taxonomy" id="765420"/>
    <lineage>
        <taxon>Bacteria</taxon>
        <taxon>Bacillati</taxon>
        <taxon>Chloroflexota</taxon>
        <taxon>Chloroflexia</taxon>
        <taxon>Chloroflexales</taxon>
        <taxon>Chloroflexineae</taxon>
        <taxon>Oscillochloridaceae</taxon>
        <taxon>Oscillochloris</taxon>
    </lineage>
</organism>
<proteinExistence type="predicted"/>
<keyword evidence="1" id="KW-0472">Membrane</keyword>
<feature type="transmembrane region" description="Helical" evidence="1">
    <location>
        <begin position="332"/>
        <end position="352"/>
    </location>
</feature>
<dbReference type="OrthoDB" id="134460at2"/>
<feature type="transmembrane region" description="Helical" evidence="1">
    <location>
        <begin position="389"/>
        <end position="406"/>
    </location>
</feature>
<reference evidence="2 3" key="1">
    <citation type="journal article" date="2011" name="J. Bacteriol.">
        <title>Draft genome sequence of the anoxygenic filamentous phototrophic bacterium Oscillochloris trichoides subsp. DG-6.</title>
        <authorList>
            <person name="Kuznetsov B.B."/>
            <person name="Ivanovsky R.N."/>
            <person name="Keppen O.I."/>
            <person name="Sukhacheva M.V."/>
            <person name="Bumazhkin B.K."/>
            <person name="Patutina E.O."/>
            <person name="Beletsky A.V."/>
            <person name="Mardanov A.V."/>
            <person name="Baslerov R.V."/>
            <person name="Panteleeva A.N."/>
            <person name="Kolganova T.V."/>
            <person name="Ravin N.V."/>
            <person name="Skryabin K.G."/>
        </authorList>
    </citation>
    <scope>NUCLEOTIDE SEQUENCE [LARGE SCALE GENOMIC DNA]</scope>
    <source>
        <strain evidence="2 3">DG-6</strain>
    </source>
</reference>
<feature type="transmembrane region" description="Helical" evidence="1">
    <location>
        <begin position="505"/>
        <end position="530"/>
    </location>
</feature>